<dbReference type="InterPro" id="IPR052954">
    <property type="entry name" value="GPCR-Ligand_Int"/>
</dbReference>
<dbReference type="RefSeq" id="XP_013390542.1">
    <property type="nucleotide sequence ID" value="XM_013535088.1"/>
</dbReference>
<dbReference type="RefSeq" id="XP_013390543.1">
    <property type="nucleotide sequence ID" value="XM_013535089.1"/>
</dbReference>
<sequence length="401" mass="44935">MAMYNSFYAAEMGSSICDEASSGYSSSSGLGELDGTLNETLFERGNASLGLTTFGVNGSGCDGGISQNWPMYSAIAASNKYFIPIVVCIGLIGNGVSFLVFVSTGMRKLSTSVYLAALALTDSGFLFCILFGDWIERVHDVNQTIHSCRLMVYLTYVFSFLSVWYVVSFTVERYIAVCYPLKRPEMCTTQRAVLVTVTLAVVAFGGYSVSMATVSVQEMRCVPNYDNPQVANILNYVDTVVTLLIPSISLFYFNARIAYIIIIASKKRGSMMRVPKMHFRSERARHHLQMNITNMLLLVSVVFLLLCVPSYVIRLRHLMLKFINPNYVAQEIDGIMQFLSQMLYYTNFCINFFLYSFFWFKFSERITVLLHTTPLITPKNSEVDVVMAKLSGVVCQKGRVS</sequence>
<evidence type="ECO:0000313" key="10">
    <source>
        <dbReference type="RefSeq" id="XP_013390541.1"/>
    </source>
</evidence>
<gene>
    <name evidence="9 10 11 12 13" type="primary">LOC106158956</name>
</gene>
<keyword evidence="4 6" id="KW-0472">Membrane</keyword>
<dbReference type="RefSeq" id="XP_013390541.1">
    <property type="nucleotide sequence ID" value="XM_013535087.1"/>
</dbReference>
<feature type="transmembrane region" description="Helical" evidence="6">
    <location>
        <begin position="192"/>
        <end position="216"/>
    </location>
</feature>
<name>A0A1S3HWZ9_LINAN</name>
<dbReference type="OrthoDB" id="9990906at2759"/>
<evidence type="ECO:0000313" key="11">
    <source>
        <dbReference type="RefSeq" id="XP_013390542.1"/>
    </source>
</evidence>
<dbReference type="PRINTS" id="PR00237">
    <property type="entry name" value="GPCRRHODOPSN"/>
</dbReference>
<dbReference type="RefSeq" id="XP_013390540.1">
    <property type="nucleotide sequence ID" value="XM_013535086.1"/>
</dbReference>
<feature type="domain" description="G-protein coupled receptors family 1 profile" evidence="7">
    <location>
        <begin position="93"/>
        <end position="355"/>
    </location>
</feature>
<proteinExistence type="inferred from homology"/>
<evidence type="ECO:0000256" key="6">
    <source>
        <dbReference type="SAM" id="Phobius"/>
    </source>
</evidence>
<dbReference type="GO" id="GO:0016020">
    <property type="term" value="C:membrane"/>
    <property type="evidence" value="ECO:0007669"/>
    <property type="project" value="UniProtKB-SubCell"/>
</dbReference>
<reference evidence="9 10" key="1">
    <citation type="submission" date="2025-04" db="UniProtKB">
        <authorList>
            <consortium name="RefSeq"/>
        </authorList>
    </citation>
    <scope>IDENTIFICATION</scope>
    <source>
        <tissue evidence="9 10">Gonads</tissue>
    </source>
</reference>
<evidence type="ECO:0000256" key="4">
    <source>
        <dbReference type="ARBA" id="ARBA00023136"/>
    </source>
</evidence>
<feature type="transmembrane region" description="Helical" evidence="6">
    <location>
        <begin position="113"/>
        <end position="132"/>
    </location>
</feature>
<dbReference type="Pfam" id="PF00001">
    <property type="entry name" value="7tm_1"/>
    <property type="match status" value="1"/>
</dbReference>
<evidence type="ECO:0000256" key="3">
    <source>
        <dbReference type="ARBA" id="ARBA00022989"/>
    </source>
</evidence>
<dbReference type="PROSITE" id="PS50262">
    <property type="entry name" value="G_PROTEIN_RECEP_F1_2"/>
    <property type="match status" value="1"/>
</dbReference>
<keyword evidence="3 6" id="KW-1133">Transmembrane helix</keyword>
<protein>
    <submittedName>
        <fullName evidence="9 10">Probable G-protein coupled receptor 139</fullName>
    </submittedName>
</protein>
<keyword evidence="5" id="KW-0807">Transducer</keyword>
<evidence type="ECO:0000256" key="2">
    <source>
        <dbReference type="ARBA" id="ARBA00022692"/>
    </source>
</evidence>
<dbReference type="GO" id="GO:0004930">
    <property type="term" value="F:G protein-coupled receptor activity"/>
    <property type="evidence" value="ECO:0007669"/>
    <property type="project" value="UniProtKB-KW"/>
</dbReference>
<dbReference type="InterPro" id="IPR017452">
    <property type="entry name" value="GPCR_Rhodpsn_7TM"/>
</dbReference>
<feature type="transmembrane region" description="Helical" evidence="6">
    <location>
        <begin position="236"/>
        <end position="263"/>
    </location>
</feature>
<dbReference type="Gene3D" id="1.20.1070.10">
    <property type="entry name" value="Rhodopsin 7-helix transmembrane proteins"/>
    <property type="match status" value="1"/>
</dbReference>
<dbReference type="InterPro" id="IPR000276">
    <property type="entry name" value="GPCR_Rhodpsn"/>
</dbReference>
<dbReference type="SUPFAM" id="SSF81321">
    <property type="entry name" value="Family A G protein-coupled receptor-like"/>
    <property type="match status" value="1"/>
</dbReference>
<feature type="transmembrane region" description="Helical" evidence="6">
    <location>
        <begin position="342"/>
        <end position="360"/>
    </location>
</feature>
<dbReference type="Proteomes" id="UP000085678">
    <property type="component" value="Unplaced"/>
</dbReference>
<evidence type="ECO:0000313" key="12">
    <source>
        <dbReference type="RefSeq" id="XP_013390543.1"/>
    </source>
</evidence>
<evidence type="ECO:0000313" key="9">
    <source>
        <dbReference type="RefSeq" id="XP_013390540.1"/>
    </source>
</evidence>
<evidence type="ECO:0000256" key="5">
    <source>
        <dbReference type="RuleBase" id="RU000688"/>
    </source>
</evidence>
<comment type="subcellular location">
    <subcellularLocation>
        <location evidence="1">Membrane</location>
    </subcellularLocation>
</comment>
<feature type="transmembrane region" description="Helical" evidence="6">
    <location>
        <begin position="81"/>
        <end position="101"/>
    </location>
</feature>
<dbReference type="PROSITE" id="PS00237">
    <property type="entry name" value="G_PROTEIN_RECEP_F1_1"/>
    <property type="match status" value="1"/>
</dbReference>
<feature type="transmembrane region" description="Helical" evidence="6">
    <location>
        <begin position="292"/>
        <end position="313"/>
    </location>
</feature>
<keyword evidence="2 5" id="KW-0812">Transmembrane</keyword>
<evidence type="ECO:0000313" key="13">
    <source>
        <dbReference type="RefSeq" id="XP_013390544.1"/>
    </source>
</evidence>
<keyword evidence="5" id="KW-0297">G-protein coupled receptor</keyword>
<organism evidence="8 12">
    <name type="scientific">Lingula anatina</name>
    <name type="common">Brachiopod</name>
    <name type="synonym">Lingula unguis</name>
    <dbReference type="NCBI Taxonomy" id="7574"/>
    <lineage>
        <taxon>Eukaryota</taxon>
        <taxon>Metazoa</taxon>
        <taxon>Spiralia</taxon>
        <taxon>Lophotrochozoa</taxon>
        <taxon>Brachiopoda</taxon>
        <taxon>Linguliformea</taxon>
        <taxon>Lingulata</taxon>
        <taxon>Lingulida</taxon>
        <taxon>Linguloidea</taxon>
        <taxon>Lingulidae</taxon>
        <taxon>Lingula</taxon>
    </lineage>
</organism>
<dbReference type="KEGG" id="lak:106158956"/>
<keyword evidence="5 9" id="KW-0675">Receptor</keyword>
<dbReference type="RefSeq" id="XP_013390544.1">
    <property type="nucleotide sequence ID" value="XM_013535090.1"/>
</dbReference>
<dbReference type="AlphaFoldDB" id="A0A1S3HWZ9"/>
<accession>A0A1S3HWZ9</accession>
<evidence type="ECO:0000256" key="1">
    <source>
        <dbReference type="ARBA" id="ARBA00004370"/>
    </source>
</evidence>
<feature type="transmembrane region" description="Helical" evidence="6">
    <location>
        <begin position="152"/>
        <end position="171"/>
    </location>
</feature>
<evidence type="ECO:0000313" key="8">
    <source>
        <dbReference type="Proteomes" id="UP000085678"/>
    </source>
</evidence>
<keyword evidence="8" id="KW-1185">Reference proteome</keyword>
<evidence type="ECO:0000259" key="7">
    <source>
        <dbReference type="PROSITE" id="PS50262"/>
    </source>
</evidence>
<dbReference type="GeneID" id="106158956"/>
<dbReference type="PANTHER" id="PTHR46641">
    <property type="entry name" value="FMRFAMIDE RECEPTOR-RELATED"/>
    <property type="match status" value="1"/>
</dbReference>
<dbReference type="PANTHER" id="PTHR46641:SF25">
    <property type="entry name" value="CNMAMIDE RECEPTOR-RELATED"/>
    <property type="match status" value="1"/>
</dbReference>
<comment type="similarity">
    <text evidence="5">Belongs to the G-protein coupled receptor 1 family.</text>
</comment>